<dbReference type="InterPro" id="IPR041027">
    <property type="entry name" value="FtsK_alpha"/>
</dbReference>
<dbReference type="OrthoDB" id="9807790at2"/>
<evidence type="ECO:0000256" key="1">
    <source>
        <dbReference type="ARBA" id="ARBA00006474"/>
    </source>
</evidence>
<evidence type="ECO:0000259" key="8">
    <source>
        <dbReference type="PROSITE" id="PS50901"/>
    </source>
</evidence>
<dbReference type="InterPro" id="IPR027417">
    <property type="entry name" value="P-loop_NTPase"/>
</dbReference>
<keyword evidence="4 6" id="KW-0067">ATP-binding</keyword>
<dbReference type="GO" id="GO:0005524">
    <property type="term" value="F:ATP binding"/>
    <property type="evidence" value="ECO:0007669"/>
    <property type="project" value="UniProtKB-UniRule"/>
</dbReference>
<accession>A0A264W0S3</accession>
<dbReference type="Pfam" id="PF17854">
    <property type="entry name" value="FtsK_alpha"/>
    <property type="match status" value="1"/>
</dbReference>
<feature type="compositionally biased region" description="Low complexity" evidence="7">
    <location>
        <begin position="56"/>
        <end position="69"/>
    </location>
</feature>
<dbReference type="InterPro" id="IPR036388">
    <property type="entry name" value="WH-like_DNA-bd_sf"/>
</dbReference>
<keyword evidence="9" id="KW-0131">Cell cycle</keyword>
<dbReference type="Pfam" id="PF09397">
    <property type="entry name" value="FtsK_gamma"/>
    <property type="match status" value="1"/>
</dbReference>
<gene>
    <name evidence="9" type="ORF">CF394_12500</name>
</gene>
<dbReference type="GO" id="GO:0007059">
    <property type="term" value="P:chromosome segregation"/>
    <property type="evidence" value="ECO:0007669"/>
    <property type="project" value="UniProtKB-KW"/>
</dbReference>
<dbReference type="InterPro" id="IPR002543">
    <property type="entry name" value="FtsK_dom"/>
</dbReference>
<dbReference type="SUPFAM" id="SSF52540">
    <property type="entry name" value="P-loop containing nucleoside triphosphate hydrolases"/>
    <property type="match status" value="1"/>
</dbReference>
<proteinExistence type="inferred from homology"/>
<evidence type="ECO:0000256" key="7">
    <source>
        <dbReference type="SAM" id="MobiDB-lite"/>
    </source>
</evidence>
<protein>
    <submittedName>
        <fullName evidence="9">Cell division protein FtsK</fullName>
    </submittedName>
</protein>
<dbReference type="PROSITE" id="PS50901">
    <property type="entry name" value="FTSK"/>
    <property type="match status" value="1"/>
</dbReference>
<dbReference type="PANTHER" id="PTHR22683">
    <property type="entry name" value="SPORULATION PROTEIN RELATED"/>
    <property type="match status" value="1"/>
</dbReference>
<feature type="region of interest" description="Disordered" evidence="7">
    <location>
        <begin position="50"/>
        <end position="104"/>
    </location>
</feature>
<keyword evidence="10" id="KW-1185">Reference proteome</keyword>
<comment type="caution">
    <text evidence="9">The sequence shown here is derived from an EMBL/GenBank/DDBJ whole genome shotgun (WGS) entry which is preliminary data.</text>
</comment>
<feature type="region of interest" description="Disordered" evidence="7">
    <location>
        <begin position="196"/>
        <end position="230"/>
    </location>
</feature>
<keyword evidence="9" id="KW-0132">Cell division</keyword>
<feature type="domain" description="FtsK" evidence="8">
    <location>
        <begin position="416"/>
        <end position="608"/>
    </location>
</feature>
<evidence type="ECO:0000256" key="4">
    <source>
        <dbReference type="ARBA" id="ARBA00022840"/>
    </source>
</evidence>
<comment type="similarity">
    <text evidence="1">Belongs to the FtsK/SpoIIIE/SftA family.</text>
</comment>
<dbReference type="Gene3D" id="3.30.980.40">
    <property type="match status" value="1"/>
</dbReference>
<reference evidence="9 10" key="1">
    <citation type="submission" date="2017-07" db="EMBL/GenBank/DDBJ databases">
        <title>Tetzosporium hominis gen.nov. sp.nov.</title>
        <authorList>
            <person name="Tetz G."/>
            <person name="Tetz V."/>
        </authorList>
    </citation>
    <scope>NUCLEOTIDE SEQUENCE [LARGE SCALE GENOMIC DNA]</scope>
    <source>
        <strain evidence="9 10">VT-49</strain>
    </source>
</reference>
<dbReference type="EMBL" id="NOKQ01000276">
    <property type="protein sequence ID" value="OZS77188.1"/>
    <property type="molecule type" value="Genomic_DNA"/>
</dbReference>
<evidence type="ECO:0000313" key="9">
    <source>
        <dbReference type="EMBL" id="OZS77188.1"/>
    </source>
</evidence>
<dbReference type="GO" id="GO:0051301">
    <property type="term" value="P:cell division"/>
    <property type="evidence" value="ECO:0007669"/>
    <property type="project" value="UniProtKB-KW"/>
</dbReference>
<dbReference type="Gene3D" id="3.40.50.300">
    <property type="entry name" value="P-loop containing nucleotide triphosphate hydrolases"/>
    <property type="match status" value="1"/>
</dbReference>
<evidence type="ECO:0000256" key="2">
    <source>
        <dbReference type="ARBA" id="ARBA00022741"/>
    </source>
</evidence>
<keyword evidence="2 6" id="KW-0547">Nucleotide-binding</keyword>
<keyword evidence="3" id="KW-0159">Chromosome partition</keyword>
<sequence>MNYRMDWIKRFFRQEQEIEDIEESSFEEVVETKQPPFRFPLISDEEKNLLLNKQTSPSYEDYSYEEPSYIRQQPRRESTKQKPATQPTKAVPKKEESRPIVRSSKRYVPSVVPSPVFGLKTEQESIGSISRTMRTSHYDWSTAVVEENEAISETPEEVKVLEEVSVVEELHVASEVAVTEELNVTEEVLIPDEKFEEDIEHPAEEETSDLTPSQSIIDSESPVEEVVEQPKEKIKPFNVLMLTSDKRKLQQKEAPQQMKTEVTKVEPPKVEPLKTEQPVAHYAMPNANFLHAPVHKSDDQEWMDQQAEHLVEALAHFQIQSEVLSIVQGPAVTQFELTVGQGTKVSKIRNLTDDLKLALAAKDIRIQAPIPGRRSIGIEIPNRTSRAVQLSEVIEAPAFKQAESPLEVAMGLDLHGQPVTMDLRKMPHGLIAGATGSGKSVFINSLLISLLYKASPQDVKLLLIDPKVVELAPFNHIPHLISPVITDVKAAAAALKWAVEEMERRYQLFAHAAVRDIGRFNQQAVQAREFSKKLPYIVIVIDELADMMMAAPQDVEDSICRIAQKARACGIHLVLATQRPSVDVITGLIKSNVPTRIAFSVSSQIDSRTILDQQGAERLLGKGDMLYLGSGMASPVRIQGTFVSDDEIDRIIEHARSQGEPDYIFKQEDLIVRAVEVEEQDEMFEEACRFVIEHGAASTSLLQRKFHLGYNRAARLMDSMETAGIISGQNGSKPREVLVSEEFLQEIL</sequence>
<feature type="binding site" evidence="6">
    <location>
        <begin position="433"/>
        <end position="440"/>
    </location>
    <ligand>
        <name>ATP</name>
        <dbReference type="ChEBI" id="CHEBI:30616"/>
    </ligand>
</feature>
<dbReference type="SUPFAM" id="SSF46785">
    <property type="entry name" value="Winged helix' DNA-binding domain"/>
    <property type="match status" value="1"/>
</dbReference>
<evidence type="ECO:0000256" key="6">
    <source>
        <dbReference type="PROSITE-ProRule" id="PRU00289"/>
    </source>
</evidence>
<organism evidence="9 10">
    <name type="scientific">Tetzosporium hominis</name>
    <dbReference type="NCBI Taxonomy" id="2020506"/>
    <lineage>
        <taxon>Bacteria</taxon>
        <taxon>Bacillati</taxon>
        <taxon>Bacillota</taxon>
        <taxon>Bacilli</taxon>
        <taxon>Bacillales</taxon>
        <taxon>Caryophanaceae</taxon>
        <taxon>Tetzosporium</taxon>
    </lineage>
</organism>
<dbReference type="InterPro" id="IPR018541">
    <property type="entry name" value="Ftsk_gamma"/>
</dbReference>
<dbReference type="InterPro" id="IPR036390">
    <property type="entry name" value="WH_DNA-bd_sf"/>
</dbReference>
<dbReference type="Proteomes" id="UP000217065">
    <property type="component" value="Unassembled WGS sequence"/>
</dbReference>
<evidence type="ECO:0000256" key="3">
    <source>
        <dbReference type="ARBA" id="ARBA00022829"/>
    </source>
</evidence>
<dbReference type="CDD" id="cd01127">
    <property type="entry name" value="TrwB_TraG_TraD_VirD4"/>
    <property type="match status" value="1"/>
</dbReference>
<dbReference type="SMART" id="SM00843">
    <property type="entry name" value="Ftsk_gamma"/>
    <property type="match status" value="1"/>
</dbReference>
<dbReference type="Pfam" id="PF01580">
    <property type="entry name" value="FtsK_SpoIIIE"/>
    <property type="match status" value="1"/>
</dbReference>
<dbReference type="PANTHER" id="PTHR22683:SF42">
    <property type="entry name" value="DNA TRANSLOCASE SFTA"/>
    <property type="match status" value="1"/>
</dbReference>
<keyword evidence="5" id="KW-0238">DNA-binding</keyword>
<dbReference type="InterPro" id="IPR003593">
    <property type="entry name" value="AAA+_ATPase"/>
</dbReference>
<dbReference type="GO" id="GO:0003677">
    <property type="term" value="F:DNA binding"/>
    <property type="evidence" value="ECO:0007669"/>
    <property type="project" value="UniProtKB-KW"/>
</dbReference>
<dbReference type="SMART" id="SM00382">
    <property type="entry name" value="AAA"/>
    <property type="match status" value="1"/>
</dbReference>
<evidence type="ECO:0000256" key="5">
    <source>
        <dbReference type="ARBA" id="ARBA00023125"/>
    </source>
</evidence>
<evidence type="ECO:0000313" key="10">
    <source>
        <dbReference type="Proteomes" id="UP000217065"/>
    </source>
</evidence>
<dbReference type="Gene3D" id="1.10.10.10">
    <property type="entry name" value="Winged helix-like DNA-binding domain superfamily/Winged helix DNA-binding domain"/>
    <property type="match status" value="1"/>
</dbReference>
<dbReference type="InterPro" id="IPR050206">
    <property type="entry name" value="FtsK/SpoIIIE/SftA"/>
</dbReference>
<dbReference type="AlphaFoldDB" id="A0A264W0S3"/>
<feature type="compositionally biased region" description="Acidic residues" evidence="7">
    <location>
        <begin position="196"/>
        <end position="208"/>
    </location>
</feature>
<name>A0A264W0S3_9BACL</name>